<dbReference type="OrthoDB" id="9808735at2"/>
<dbReference type="InterPro" id="IPR001763">
    <property type="entry name" value="Rhodanese-like_dom"/>
</dbReference>
<proteinExistence type="predicted"/>
<protein>
    <submittedName>
        <fullName evidence="1">Protein containing rhodanese-like domain</fullName>
    </submittedName>
</protein>
<evidence type="ECO:0000313" key="2">
    <source>
        <dbReference type="Proteomes" id="UP000186230"/>
    </source>
</evidence>
<dbReference type="PANTHER" id="PTHR43031">
    <property type="entry name" value="FAD-DEPENDENT OXIDOREDUCTASE"/>
    <property type="match status" value="1"/>
</dbReference>
<dbReference type="RefSeq" id="WP_083645687.1">
    <property type="nucleotide sequence ID" value="NZ_AMRU01000004.1"/>
</dbReference>
<dbReference type="STRING" id="1229726.GRFL_3399"/>
<accession>A0A1L7IAA0</accession>
<name>A0A1L7IAA0_9FLAO</name>
<dbReference type="SMART" id="SM00450">
    <property type="entry name" value="RHOD"/>
    <property type="match status" value="1"/>
</dbReference>
<dbReference type="Pfam" id="PF00581">
    <property type="entry name" value="Rhodanese"/>
    <property type="match status" value="1"/>
</dbReference>
<dbReference type="Proteomes" id="UP000186230">
    <property type="component" value="Chromosome"/>
</dbReference>
<dbReference type="PROSITE" id="PS50206">
    <property type="entry name" value="RHODANESE_3"/>
    <property type="match status" value="1"/>
</dbReference>
<dbReference type="EMBL" id="CP016359">
    <property type="protein sequence ID" value="APU70123.1"/>
    <property type="molecule type" value="Genomic_DNA"/>
</dbReference>
<dbReference type="SUPFAM" id="SSF52821">
    <property type="entry name" value="Rhodanese/Cell cycle control phosphatase"/>
    <property type="match status" value="1"/>
</dbReference>
<organism evidence="1 2">
    <name type="scientific">Christiangramia flava JLT2011</name>
    <dbReference type="NCBI Taxonomy" id="1229726"/>
    <lineage>
        <taxon>Bacteria</taxon>
        <taxon>Pseudomonadati</taxon>
        <taxon>Bacteroidota</taxon>
        <taxon>Flavobacteriia</taxon>
        <taxon>Flavobacteriales</taxon>
        <taxon>Flavobacteriaceae</taxon>
        <taxon>Christiangramia</taxon>
    </lineage>
</organism>
<dbReference type="InterPro" id="IPR036873">
    <property type="entry name" value="Rhodanese-like_dom_sf"/>
</dbReference>
<gene>
    <name evidence="1" type="ORF">GRFL_3399</name>
</gene>
<dbReference type="AlphaFoldDB" id="A0A1L7IAA0"/>
<sequence length="105" mass="12202">MENLNTDDFAHKIKQDKNAVIIDVRTPKEWKDGIIPNARLINLFEPVTFQREITGLNKDRNYYIYCRSGNRSGQACKIMESKGFKTYNLSGGIMQWNKELSKPVF</sequence>
<dbReference type="PANTHER" id="PTHR43031:SF1">
    <property type="entry name" value="PYRIDINE NUCLEOTIDE-DISULPHIDE OXIDOREDUCTASE"/>
    <property type="match status" value="1"/>
</dbReference>
<dbReference type="InterPro" id="IPR050229">
    <property type="entry name" value="GlpE_sulfurtransferase"/>
</dbReference>
<dbReference type="Gene3D" id="3.40.250.10">
    <property type="entry name" value="Rhodanese-like domain"/>
    <property type="match status" value="1"/>
</dbReference>
<dbReference type="KEGG" id="gfl:GRFL_3399"/>
<evidence type="ECO:0000313" key="1">
    <source>
        <dbReference type="EMBL" id="APU70123.1"/>
    </source>
</evidence>
<dbReference type="CDD" id="cd00158">
    <property type="entry name" value="RHOD"/>
    <property type="match status" value="1"/>
</dbReference>
<reference evidence="1 2" key="1">
    <citation type="submission" date="2016-07" db="EMBL/GenBank/DDBJ databases">
        <title>Multi-omics approach to identify versatile polysaccharide utilization systems of a marine flavobacterium Gramella flava.</title>
        <authorList>
            <person name="Tang K."/>
        </authorList>
    </citation>
    <scope>NUCLEOTIDE SEQUENCE [LARGE SCALE GENOMIC DNA]</scope>
    <source>
        <strain evidence="1 2">JLT2011</strain>
    </source>
</reference>
<keyword evidence="2" id="KW-1185">Reference proteome</keyword>